<dbReference type="Pfam" id="PF01547">
    <property type="entry name" value="SBP_bac_1"/>
    <property type="match status" value="1"/>
</dbReference>
<dbReference type="InterPro" id="IPR050490">
    <property type="entry name" value="Bact_solute-bd_prot1"/>
</dbReference>
<gene>
    <name evidence="5" type="ORF">GCU69_15500</name>
</gene>
<dbReference type="RefSeq" id="WP_156206354.1">
    <property type="nucleotide sequence ID" value="NZ_WHPN01000283.1"/>
</dbReference>
<feature type="region of interest" description="Disordered" evidence="3">
    <location>
        <begin position="1"/>
        <end position="153"/>
    </location>
</feature>
<name>A0ABQ7FH45_9ACTN</name>
<feature type="compositionally biased region" description="Low complexity" evidence="3">
    <location>
        <begin position="92"/>
        <end position="124"/>
    </location>
</feature>
<dbReference type="Gene3D" id="3.40.190.10">
    <property type="entry name" value="Periplasmic binding protein-like II"/>
    <property type="match status" value="3"/>
</dbReference>
<keyword evidence="2" id="KW-0813">Transport</keyword>
<accession>A0ABQ7FH45</accession>
<feature type="compositionally biased region" description="Low complexity" evidence="3">
    <location>
        <begin position="130"/>
        <end position="144"/>
    </location>
</feature>
<feature type="transmembrane region" description="Helical" evidence="4">
    <location>
        <begin position="160"/>
        <end position="176"/>
    </location>
</feature>
<feature type="compositionally biased region" description="Basic and acidic residues" evidence="3">
    <location>
        <begin position="82"/>
        <end position="91"/>
    </location>
</feature>
<evidence type="ECO:0000256" key="2">
    <source>
        <dbReference type="ARBA" id="ARBA00022448"/>
    </source>
</evidence>
<dbReference type="Proteomes" id="UP000621266">
    <property type="component" value="Unassembled WGS sequence"/>
</dbReference>
<organism evidence="5 6">
    <name type="scientific">Streptomyces lycii</name>
    <dbReference type="NCBI Taxonomy" id="2654337"/>
    <lineage>
        <taxon>Bacteria</taxon>
        <taxon>Bacillati</taxon>
        <taxon>Actinomycetota</taxon>
        <taxon>Actinomycetes</taxon>
        <taxon>Kitasatosporales</taxon>
        <taxon>Streptomycetaceae</taxon>
        <taxon>Streptomyces</taxon>
    </lineage>
</organism>
<protein>
    <submittedName>
        <fullName evidence="5">Extracellular solute-binding protein</fullName>
    </submittedName>
</protein>
<keyword evidence="4" id="KW-0472">Membrane</keyword>
<evidence type="ECO:0000313" key="6">
    <source>
        <dbReference type="Proteomes" id="UP000621266"/>
    </source>
</evidence>
<evidence type="ECO:0000313" key="5">
    <source>
        <dbReference type="EMBL" id="KAF4408237.1"/>
    </source>
</evidence>
<dbReference type="PANTHER" id="PTHR43649">
    <property type="entry name" value="ARABINOSE-BINDING PROTEIN-RELATED"/>
    <property type="match status" value="1"/>
</dbReference>
<evidence type="ECO:0000256" key="4">
    <source>
        <dbReference type="SAM" id="Phobius"/>
    </source>
</evidence>
<proteinExistence type="inferred from homology"/>
<dbReference type="EMBL" id="WHPN01000283">
    <property type="protein sequence ID" value="KAF4408237.1"/>
    <property type="molecule type" value="Genomic_DNA"/>
</dbReference>
<keyword evidence="6" id="KW-1185">Reference proteome</keyword>
<comment type="caution">
    <text evidence="5">The sequence shown here is derived from an EMBL/GenBank/DDBJ whole genome shotgun (WGS) entry which is preliminary data.</text>
</comment>
<dbReference type="PANTHER" id="PTHR43649:SF29">
    <property type="entry name" value="OSMOPROTECTIVE COMPOUNDS-BINDING PROTEIN GGTB"/>
    <property type="match status" value="1"/>
</dbReference>
<dbReference type="InterPro" id="IPR006059">
    <property type="entry name" value="SBP"/>
</dbReference>
<sequence>MNGGTEGRETVGADATTDATSDGADATTDTTGTTGTTANGTDATTDTSDTTGTTTNGTDATTDTTGTTGTTTNGTDATTDTTDARTDRTDATTDAAVRNRPAHSASARPSPSGSGTGWRTPAHAARTRPAHSAPTRPPRSVRARPGPPARVPRRAAPRRLLLLCLALALAVTALPGCGGPTGTQRGVTILAPWTEEEAAAFEALLDQFTDRTGIEVNYQGTPAQREVLLSEVQAGTAPDLAVIPGPGELADYARNRDLIPLDGIADPGEYDEPWLARPAGEEHTYWLPVKADLKSIVWHEKGAQPERFADDPARWCVGMGADAIWGWPGSDWIEDILLQQSGTDVYEKWVTGKLPWTSPEVRRAWTTWGGFLTPDGARRALLTDYRGPDGGDGLLFDPDADCDLEHQGSFARVHIYHDRADETDFELSSEILPRARSSARHREVSGDYVAMFQDSDEGRQLMAFLVSADTQRTWAESSRTPVFSANSRVTPASYGDEVDRRIARELREADALCLDASDAMPPPVRNVFHQKILEYLADPGDVDTVLEDLQRLQDSLDPAETSWLSSVCG</sequence>
<comment type="similarity">
    <text evidence="1">Belongs to the bacterial solute-binding protein 1 family.</text>
</comment>
<dbReference type="SUPFAM" id="SSF53850">
    <property type="entry name" value="Periplasmic binding protein-like II"/>
    <property type="match status" value="1"/>
</dbReference>
<feature type="compositionally biased region" description="Basic and acidic residues" evidence="3">
    <location>
        <begin position="1"/>
        <end position="11"/>
    </location>
</feature>
<feature type="compositionally biased region" description="Low complexity" evidence="3">
    <location>
        <begin position="12"/>
        <end position="81"/>
    </location>
</feature>
<keyword evidence="4" id="KW-1133">Transmembrane helix</keyword>
<evidence type="ECO:0000256" key="3">
    <source>
        <dbReference type="SAM" id="MobiDB-lite"/>
    </source>
</evidence>
<evidence type="ECO:0000256" key="1">
    <source>
        <dbReference type="ARBA" id="ARBA00008520"/>
    </source>
</evidence>
<keyword evidence="4" id="KW-0812">Transmembrane</keyword>
<reference evidence="5 6" key="1">
    <citation type="submission" date="2019-10" db="EMBL/GenBank/DDBJ databases">
        <title>Streptomyces tenebrisbrunneis sp.nov., an endogenous actinomycete isolated from of Lycium ruthenicum.</title>
        <authorList>
            <person name="Ma L."/>
        </authorList>
    </citation>
    <scope>NUCLEOTIDE SEQUENCE [LARGE SCALE GENOMIC DNA]</scope>
    <source>
        <strain evidence="5 6">TRM 66187</strain>
    </source>
</reference>